<dbReference type="EMBL" id="JARBHB010000001">
    <property type="protein sequence ID" value="KAJ8897182.1"/>
    <property type="molecule type" value="Genomic_DNA"/>
</dbReference>
<evidence type="ECO:0000313" key="2">
    <source>
        <dbReference type="EMBL" id="KAJ8897182.1"/>
    </source>
</evidence>
<evidence type="ECO:0000313" key="3">
    <source>
        <dbReference type="Proteomes" id="UP001159363"/>
    </source>
</evidence>
<keyword evidence="3" id="KW-1185">Reference proteome</keyword>
<organism evidence="2 3">
    <name type="scientific">Dryococelus australis</name>
    <dbReference type="NCBI Taxonomy" id="614101"/>
    <lineage>
        <taxon>Eukaryota</taxon>
        <taxon>Metazoa</taxon>
        <taxon>Ecdysozoa</taxon>
        <taxon>Arthropoda</taxon>
        <taxon>Hexapoda</taxon>
        <taxon>Insecta</taxon>
        <taxon>Pterygota</taxon>
        <taxon>Neoptera</taxon>
        <taxon>Polyneoptera</taxon>
        <taxon>Phasmatodea</taxon>
        <taxon>Verophasmatodea</taxon>
        <taxon>Anareolatae</taxon>
        <taxon>Phasmatidae</taxon>
        <taxon>Eurycanthinae</taxon>
        <taxon>Dryococelus</taxon>
    </lineage>
</organism>
<gene>
    <name evidence="2" type="ORF">PR048_002528</name>
</gene>
<comment type="caution">
    <text evidence="2">The sequence shown here is derived from an EMBL/GenBank/DDBJ whole genome shotgun (WGS) entry which is preliminary data.</text>
</comment>
<sequence>MEEGKNAVKPWKCGQVAEKGRPDVVRESGPNPLMRACSSAGLEIEIKFVSNRQNWVFGISIRDQQPSSTNMLVQPGISCVPQQASHGLVPDPAARSLRTPRTTCERRYCPGLRPRNAGAIRAALSSASSAPSPLSEKLSTGVQCSCRTACIDEDELTENTFFAHTPVLACTVLDCAGRRKGFPSPILRTAHFTSGLKAVTTHALGFPEAETVQCWPWGIPHRWLDFSPPTNANRVRFPAALLPGISHDIHGDSSPFLLQPFHELSNGFWRRLTSPHPAIQLVPNMFYRVAVGALGGPVQSANIVVGVPLHSVRVHSVKTPQCWEHFIIQNVTIGLCVHATTDKHQRSYAEGLTTDGSLLGYAASVQSLLYSKTANYEAQDRKKALRETYEGVKQASCVTCRKEQGHHSPGIISKPRSRMAGPQESNPCPPECKSSGLPLRHLTRNEMMLPMSITPMMDQQQLFPLYVPTAYPSRDDVPFTTATVKLSFLTGT</sequence>
<evidence type="ECO:0000256" key="1">
    <source>
        <dbReference type="SAM" id="MobiDB-lite"/>
    </source>
</evidence>
<reference evidence="2 3" key="1">
    <citation type="submission" date="2023-02" db="EMBL/GenBank/DDBJ databases">
        <title>LHISI_Scaffold_Assembly.</title>
        <authorList>
            <person name="Stuart O.P."/>
            <person name="Cleave R."/>
            <person name="Magrath M.J.L."/>
            <person name="Mikheyev A.S."/>
        </authorList>
    </citation>
    <scope>NUCLEOTIDE SEQUENCE [LARGE SCALE GENOMIC DNA]</scope>
    <source>
        <strain evidence="2">Daus_M_001</strain>
        <tissue evidence="2">Leg muscle</tissue>
    </source>
</reference>
<protein>
    <submittedName>
        <fullName evidence="2">Uncharacterized protein</fullName>
    </submittedName>
</protein>
<proteinExistence type="predicted"/>
<feature type="region of interest" description="Disordered" evidence="1">
    <location>
        <begin position="406"/>
        <end position="437"/>
    </location>
</feature>
<name>A0ABQ9IKH3_9NEOP</name>
<dbReference type="Proteomes" id="UP001159363">
    <property type="component" value="Chromosome 1"/>
</dbReference>
<accession>A0ABQ9IKH3</accession>